<evidence type="ECO:0000256" key="5">
    <source>
        <dbReference type="ARBA" id="ARBA00022840"/>
    </source>
</evidence>
<evidence type="ECO:0000313" key="12">
    <source>
        <dbReference type="EMBL" id="KAL1305248.1"/>
    </source>
</evidence>
<dbReference type="GeneID" id="95975865"/>
<dbReference type="Gene3D" id="3.40.50.620">
    <property type="entry name" value="HUPs"/>
    <property type="match status" value="2"/>
</dbReference>
<evidence type="ECO:0000256" key="6">
    <source>
        <dbReference type="ARBA" id="ARBA00022917"/>
    </source>
</evidence>
<keyword evidence="6 9" id="KW-0648">Protein biosynthesis</keyword>
<dbReference type="InterPro" id="IPR002300">
    <property type="entry name" value="aa-tRNA-synth_Ia"/>
</dbReference>
<name>A0ABR3PGH3_9PEZI</name>
<keyword evidence="7 9" id="KW-0030">Aminoacyl-tRNA synthetase</keyword>
<protein>
    <recommendedName>
        <fullName evidence="2">isoleucine--tRNA ligase</fullName>
        <ecNumber evidence="2">6.1.1.5</ecNumber>
    </recommendedName>
    <alternativeName>
        <fullName evidence="8">Isoleucyl-tRNA synthetase</fullName>
    </alternativeName>
</protein>
<dbReference type="InterPro" id="IPR033708">
    <property type="entry name" value="Anticodon_Ile_BEm"/>
</dbReference>
<keyword evidence="3 9" id="KW-0436">Ligase</keyword>
<dbReference type="PRINTS" id="PR00984">
    <property type="entry name" value="TRNASYNTHILE"/>
</dbReference>
<evidence type="ECO:0000313" key="13">
    <source>
        <dbReference type="Proteomes" id="UP001562354"/>
    </source>
</evidence>
<dbReference type="SUPFAM" id="SSF52374">
    <property type="entry name" value="Nucleotidylyl transferase"/>
    <property type="match status" value="1"/>
</dbReference>
<evidence type="ECO:0000256" key="2">
    <source>
        <dbReference type="ARBA" id="ARBA00013165"/>
    </source>
</evidence>
<dbReference type="Pfam" id="PF08264">
    <property type="entry name" value="Anticodon_1"/>
    <property type="match status" value="1"/>
</dbReference>
<dbReference type="NCBIfam" id="TIGR00392">
    <property type="entry name" value="ileS"/>
    <property type="match status" value="1"/>
</dbReference>
<dbReference type="InterPro" id="IPR002301">
    <property type="entry name" value="Ile-tRNA-ligase"/>
</dbReference>
<comment type="caution">
    <text evidence="12">The sequence shown here is derived from an EMBL/GenBank/DDBJ whole genome shotgun (WGS) entry which is preliminary data.</text>
</comment>
<feature type="domain" description="Methionyl/Valyl/Leucyl/Isoleucyl-tRNA synthetase anticodon-binding" evidence="11">
    <location>
        <begin position="770"/>
        <end position="906"/>
    </location>
</feature>
<dbReference type="InterPro" id="IPR009008">
    <property type="entry name" value="Val/Leu/Ile-tRNA-synth_edit"/>
</dbReference>
<feature type="domain" description="Aminoacyl-tRNA synthetase class Ia" evidence="10">
    <location>
        <begin position="50"/>
        <end position="723"/>
    </location>
</feature>
<evidence type="ECO:0000256" key="3">
    <source>
        <dbReference type="ARBA" id="ARBA00022598"/>
    </source>
</evidence>
<evidence type="ECO:0000256" key="9">
    <source>
        <dbReference type="RuleBase" id="RU363035"/>
    </source>
</evidence>
<dbReference type="SUPFAM" id="SSF50677">
    <property type="entry name" value="ValRS/IleRS/LeuRS editing domain"/>
    <property type="match status" value="1"/>
</dbReference>
<dbReference type="SUPFAM" id="SSF47323">
    <property type="entry name" value="Anticodon-binding domain of a subclass of class I aminoacyl-tRNA synthetases"/>
    <property type="match status" value="1"/>
</dbReference>
<dbReference type="EC" id="6.1.1.5" evidence="2"/>
<dbReference type="InterPro" id="IPR001412">
    <property type="entry name" value="aa-tRNA-synth_I_CS"/>
</dbReference>
<keyword evidence="13" id="KW-1185">Reference proteome</keyword>
<reference evidence="12 13" key="1">
    <citation type="submission" date="2024-07" db="EMBL/GenBank/DDBJ databases">
        <title>Draft sequence of the Neodothiora populina.</title>
        <authorList>
            <person name="Drown D.D."/>
            <person name="Schuette U.S."/>
            <person name="Buechlein A.B."/>
            <person name="Rusch D.R."/>
            <person name="Winton L.W."/>
            <person name="Adams G.A."/>
        </authorList>
    </citation>
    <scope>NUCLEOTIDE SEQUENCE [LARGE SCALE GENOMIC DNA]</scope>
    <source>
        <strain evidence="12 13">CPC 39397</strain>
    </source>
</reference>
<dbReference type="InterPro" id="IPR009080">
    <property type="entry name" value="tRNAsynth_Ia_anticodon-bd"/>
</dbReference>
<dbReference type="RefSeq" id="XP_069201521.1">
    <property type="nucleotide sequence ID" value="XM_069341447.1"/>
</dbReference>
<keyword evidence="5 9" id="KW-0067">ATP-binding</keyword>
<gene>
    <name evidence="12" type="ORF">AAFC00_002163</name>
</gene>
<dbReference type="PROSITE" id="PS00178">
    <property type="entry name" value="AA_TRNA_LIGASE_I"/>
    <property type="match status" value="1"/>
</dbReference>
<dbReference type="Gene3D" id="1.10.730.20">
    <property type="match status" value="1"/>
</dbReference>
<organism evidence="12 13">
    <name type="scientific">Neodothiora populina</name>
    <dbReference type="NCBI Taxonomy" id="2781224"/>
    <lineage>
        <taxon>Eukaryota</taxon>
        <taxon>Fungi</taxon>
        <taxon>Dikarya</taxon>
        <taxon>Ascomycota</taxon>
        <taxon>Pezizomycotina</taxon>
        <taxon>Dothideomycetes</taxon>
        <taxon>Dothideomycetidae</taxon>
        <taxon>Dothideales</taxon>
        <taxon>Dothioraceae</taxon>
        <taxon>Neodothiora</taxon>
    </lineage>
</organism>
<keyword evidence="4 9" id="KW-0547">Nucleotide-binding</keyword>
<dbReference type="PANTHER" id="PTHR42765:SF1">
    <property type="entry name" value="ISOLEUCINE--TRNA LIGASE, MITOCHONDRIAL"/>
    <property type="match status" value="1"/>
</dbReference>
<dbReference type="Pfam" id="PF00133">
    <property type="entry name" value="tRNA-synt_1"/>
    <property type="match status" value="1"/>
</dbReference>
<dbReference type="CDD" id="cd07960">
    <property type="entry name" value="Anticodon_Ia_Ile_BEm"/>
    <property type="match status" value="1"/>
</dbReference>
<dbReference type="InterPro" id="IPR050081">
    <property type="entry name" value="Ile-tRNA_ligase"/>
</dbReference>
<dbReference type="EMBL" id="JBFMKM010000007">
    <property type="protein sequence ID" value="KAL1305248.1"/>
    <property type="molecule type" value="Genomic_DNA"/>
</dbReference>
<dbReference type="HAMAP" id="MF_02002">
    <property type="entry name" value="Ile_tRNA_synth_type1"/>
    <property type="match status" value="1"/>
</dbReference>
<sequence length="1072" mass="119422">MLRHTRVLRAAATVNPWAQTLSLPKSTFPARPTAAELLKYRAESADAFYAWQKENRPAKTEEGRDNTFVLHDGPPYANGSVHVGHALNKIMKDMIVRSNCARGKRVEYKPGWDCHGLPIELKALQLHRGEESPASGTAAPDTTTLGPLGIRKAARQLASKTIEEQKNAFRSWGVMGDWDAPYKTMDPDFEIRQLRVFSDMVEKGLIYRQNKPVHWSPSSGTALAEAELEYDENHKVVAAFIKFPLVKLPDVLSKRDGVHAASVSALIWTTTPWTLPANKAIAIRSDMEYALVEFRTDPASKDIQGQLLISKDRIESLLAHLPEGTTYEIIVDSISGATLEGTEYTNLISGEKCKIIHADFVTSSSGTGLVHIAPGHGMDDYNVCMKLGIGPAFAPVDDKGLFTDQAFPADPAYLQGKEAEYGGAKAVISLLRNPSSKSLLASDTSLVFATHNFKHKNPIDWRTKKPVIVRATDQWFADVGKVQELALSSLETVKFIPESGKARLQSFLKGRSQWCISRQRSWGVPIPALFNKQTGDYVMTAASIDQIISVIQTRGIDAWWSDAEDDAAWILPGLEGEYIRGKDTMDVWFDSGTAWATLSPREDGTVADVVLEGTDQHRGWFQSSLLTYVSEQDSKSAGIAPFNTLITHGFTLDSAGRKMSKSLGNVISPQEILSGSLLPPLKVKNTGKGRSAAIRPYKKQNDVMGPDVLRLWVASSDYTKDVVIGQPVLHAVHQALQKYRVTMKWFLGVLDDYPAAGPAEELLDDLYCADQIILYQLSKASIQVFEAYQNNEFYKGIAALNRFINADLSAFYFEVIKDRLYADDEDIRRHTQTVLFLILDELCHMLAPVTPLLIEEVWAHMPEHFKTHEERPHPLQRVWDEPFSAAFDQFGTPDAMEGMRTIVDRVRSAVTAAQEDARRAGRLGSGLACRVELRLPRETATQPLALLMDLREKDELSELLVVSDAEVMPLDDDYRKKLIEQEENEAIKQIIRERENPAWKFEVEFECGDAETPATGNAVVLPPFGEKCVRCWQYIAEEPDTLCGRCADVVGEDSIQEMQARSEALNDLAKFQ</sequence>
<evidence type="ECO:0000256" key="4">
    <source>
        <dbReference type="ARBA" id="ARBA00022741"/>
    </source>
</evidence>
<dbReference type="Gene3D" id="3.90.740.10">
    <property type="entry name" value="Valyl/Leucyl/Isoleucyl-tRNA synthetase, editing domain"/>
    <property type="match status" value="1"/>
</dbReference>
<dbReference type="InterPro" id="IPR013155">
    <property type="entry name" value="M/V/L/I-tRNA-synth_anticd-bd"/>
</dbReference>
<evidence type="ECO:0000256" key="8">
    <source>
        <dbReference type="ARBA" id="ARBA00032665"/>
    </source>
</evidence>
<comment type="similarity">
    <text evidence="1 9">Belongs to the class-I aminoacyl-tRNA synthetase family.</text>
</comment>
<evidence type="ECO:0000259" key="10">
    <source>
        <dbReference type="Pfam" id="PF00133"/>
    </source>
</evidence>
<accession>A0ABR3PGH3</accession>
<dbReference type="InterPro" id="IPR014729">
    <property type="entry name" value="Rossmann-like_a/b/a_fold"/>
</dbReference>
<dbReference type="Proteomes" id="UP001562354">
    <property type="component" value="Unassembled WGS sequence"/>
</dbReference>
<evidence type="ECO:0000259" key="11">
    <source>
        <dbReference type="Pfam" id="PF08264"/>
    </source>
</evidence>
<dbReference type="PANTHER" id="PTHR42765">
    <property type="entry name" value="SOLEUCYL-TRNA SYNTHETASE"/>
    <property type="match status" value="1"/>
</dbReference>
<evidence type="ECO:0000256" key="1">
    <source>
        <dbReference type="ARBA" id="ARBA00005594"/>
    </source>
</evidence>
<evidence type="ECO:0000256" key="7">
    <source>
        <dbReference type="ARBA" id="ARBA00023146"/>
    </source>
</evidence>
<dbReference type="InterPro" id="IPR023585">
    <property type="entry name" value="Ile-tRNA-ligase_type1"/>
</dbReference>
<proteinExistence type="inferred from homology"/>